<evidence type="ECO:0000256" key="1">
    <source>
        <dbReference type="ARBA" id="ARBA00022598"/>
    </source>
</evidence>
<dbReference type="PRINTS" id="PR00982">
    <property type="entry name" value="TRNASYNTHLYS"/>
</dbReference>
<dbReference type="GO" id="GO:0006430">
    <property type="term" value="P:lysyl-tRNA aminoacylation"/>
    <property type="evidence" value="ECO:0007669"/>
    <property type="project" value="InterPro"/>
</dbReference>
<accession>A0A4R9K1C7</accession>
<evidence type="ECO:0000313" key="5">
    <source>
        <dbReference type="EMBL" id="TGL58941.1"/>
    </source>
</evidence>
<dbReference type="GO" id="GO:0000049">
    <property type="term" value="F:tRNA binding"/>
    <property type="evidence" value="ECO:0007669"/>
    <property type="project" value="TreeGrafter"/>
</dbReference>
<dbReference type="OrthoDB" id="9802326at2"/>
<feature type="domain" description="Aminoacyl-transfer RNA synthetases class-II family profile" evidence="4">
    <location>
        <begin position="12"/>
        <end position="310"/>
    </location>
</feature>
<evidence type="ECO:0000256" key="2">
    <source>
        <dbReference type="ARBA" id="ARBA00022741"/>
    </source>
</evidence>
<dbReference type="InterPro" id="IPR045864">
    <property type="entry name" value="aa-tRNA-synth_II/BPL/LPL"/>
</dbReference>
<dbReference type="EMBL" id="RQGF01000035">
    <property type="protein sequence ID" value="TGL58941.1"/>
    <property type="molecule type" value="Genomic_DNA"/>
</dbReference>
<comment type="caution">
    <text evidence="5">The sequence shown here is derived from an EMBL/GenBank/DDBJ whole genome shotgun (WGS) entry which is preliminary data.</text>
</comment>
<dbReference type="PANTHER" id="PTHR42918:SF6">
    <property type="entry name" value="ELONGATION FACTOR P--(R)-BETA-LYSINE LIGASE"/>
    <property type="match status" value="1"/>
</dbReference>
<dbReference type="InterPro" id="IPR004525">
    <property type="entry name" value="EpmA"/>
</dbReference>
<dbReference type="AlphaFoldDB" id="A0A4R9K1C7"/>
<dbReference type="Pfam" id="PF00152">
    <property type="entry name" value="tRNA-synt_2"/>
    <property type="match status" value="1"/>
</dbReference>
<protein>
    <submittedName>
        <fullName evidence="5">EF-P lysine aminoacylase GenX</fullName>
    </submittedName>
</protein>
<evidence type="ECO:0000256" key="3">
    <source>
        <dbReference type="ARBA" id="ARBA00022840"/>
    </source>
</evidence>
<dbReference type="RefSeq" id="WP_135651186.1">
    <property type="nucleotide sequence ID" value="NZ_RQGF01000035.1"/>
</dbReference>
<dbReference type="GO" id="GO:0005524">
    <property type="term" value="F:ATP binding"/>
    <property type="evidence" value="ECO:0007669"/>
    <property type="project" value="UniProtKB-KW"/>
</dbReference>
<dbReference type="NCBIfam" id="TIGR00462">
    <property type="entry name" value="genX"/>
    <property type="match status" value="1"/>
</dbReference>
<dbReference type="PANTHER" id="PTHR42918">
    <property type="entry name" value="LYSYL-TRNA SYNTHETASE"/>
    <property type="match status" value="1"/>
</dbReference>
<proteinExistence type="predicted"/>
<evidence type="ECO:0000313" key="6">
    <source>
        <dbReference type="Proteomes" id="UP000297762"/>
    </source>
</evidence>
<dbReference type="GO" id="GO:0004824">
    <property type="term" value="F:lysine-tRNA ligase activity"/>
    <property type="evidence" value="ECO:0007669"/>
    <property type="project" value="InterPro"/>
</dbReference>
<sequence length="315" mass="36182">MKLNNLNILSFRSKFLHATRTFFSERGFLEIDTPSLKKIPGMEPYLDPFLVRSPSSDNEKGYLITSPEYSLKQALSLGAERVYEIAHTFRSGEKGSSFHTAEFLMLEFYQVGIDLGQAMTLLEELIRSVAKELGILLQTGPFIRNSVQELLSKNAGIQWDRNSLERKIQELALTNLPLDSMEYEDCFYLIFLNLLEPNFPPEFQFVYDYPPEMAALSKIENGVAKRFELYFGNIELANAFYELLDPIEQRGRFQKEQELRKKLGKEVFPIHEEFLHALEKGVPACSGISIGLDRLLMVLLGKNSLSEVSPYWREI</sequence>
<dbReference type="InterPro" id="IPR006195">
    <property type="entry name" value="aa-tRNA-synth_II"/>
</dbReference>
<dbReference type="Gene3D" id="3.30.930.10">
    <property type="entry name" value="Bira Bifunctional Protein, Domain 2"/>
    <property type="match status" value="1"/>
</dbReference>
<dbReference type="SUPFAM" id="SSF55681">
    <property type="entry name" value="Class II aaRS and biotin synthetases"/>
    <property type="match status" value="1"/>
</dbReference>
<evidence type="ECO:0000259" key="4">
    <source>
        <dbReference type="PROSITE" id="PS50862"/>
    </source>
</evidence>
<organism evidence="5 6">
    <name type="scientific">Leptospira sarikeiensis</name>
    <dbReference type="NCBI Taxonomy" id="2484943"/>
    <lineage>
        <taxon>Bacteria</taxon>
        <taxon>Pseudomonadati</taxon>
        <taxon>Spirochaetota</taxon>
        <taxon>Spirochaetia</taxon>
        <taxon>Leptospirales</taxon>
        <taxon>Leptospiraceae</taxon>
        <taxon>Leptospira</taxon>
    </lineage>
</organism>
<keyword evidence="1" id="KW-0436">Ligase</keyword>
<name>A0A4R9K1C7_9LEPT</name>
<keyword evidence="2" id="KW-0547">Nucleotide-binding</keyword>
<gene>
    <name evidence="5" type="primary">genX</name>
    <name evidence="5" type="ORF">EHQ64_18055</name>
</gene>
<dbReference type="InterPro" id="IPR004364">
    <property type="entry name" value="Aa-tRNA-synt_II"/>
</dbReference>
<reference evidence="5" key="1">
    <citation type="journal article" date="2019" name="PLoS Negl. Trop. Dis.">
        <title>Revisiting the worldwide diversity of Leptospira species in the environment.</title>
        <authorList>
            <person name="Vincent A.T."/>
            <person name="Schiettekatte O."/>
            <person name="Bourhy P."/>
            <person name="Veyrier F.J."/>
            <person name="Picardeau M."/>
        </authorList>
    </citation>
    <scope>NUCLEOTIDE SEQUENCE [LARGE SCALE GENOMIC DNA]</scope>
    <source>
        <strain evidence="5">201702455</strain>
    </source>
</reference>
<dbReference type="Proteomes" id="UP000297762">
    <property type="component" value="Unassembled WGS sequence"/>
</dbReference>
<keyword evidence="3" id="KW-0067">ATP-binding</keyword>
<dbReference type="PROSITE" id="PS50862">
    <property type="entry name" value="AA_TRNA_LIGASE_II"/>
    <property type="match status" value="1"/>
</dbReference>
<keyword evidence="6" id="KW-1185">Reference proteome</keyword>
<dbReference type="InterPro" id="IPR018149">
    <property type="entry name" value="Lys-tRNA-synth_II_C"/>
</dbReference>
<dbReference type="GO" id="GO:0005829">
    <property type="term" value="C:cytosol"/>
    <property type="evidence" value="ECO:0007669"/>
    <property type="project" value="TreeGrafter"/>
</dbReference>